<organism evidence="1 2">
    <name type="scientific">Holotrichia oblita</name>
    <name type="common">Chafer beetle</name>
    <dbReference type="NCBI Taxonomy" id="644536"/>
    <lineage>
        <taxon>Eukaryota</taxon>
        <taxon>Metazoa</taxon>
        <taxon>Ecdysozoa</taxon>
        <taxon>Arthropoda</taxon>
        <taxon>Hexapoda</taxon>
        <taxon>Insecta</taxon>
        <taxon>Pterygota</taxon>
        <taxon>Neoptera</taxon>
        <taxon>Endopterygota</taxon>
        <taxon>Coleoptera</taxon>
        <taxon>Polyphaga</taxon>
        <taxon>Scarabaeiformia</taxon>
        <taxon>Scarabaeidae</taxon>
        <taxon>Melolonthinae</taxon>
        <taxon>Holotrichia</taxon>
    </lineage>
</organism>
<comment type="caution">
    <text evidence="1">The sequence shown here is derived from an EMBL/GenBank/DDBJ whole genome shotgun (WGS) entry which is preliminary data.</text>
</comment>
<proteinExistence type="predicted"/>
<evidence type="ECO:0000313" key="1">
    <source>
        <dbReference type="EMBL" id="KAI4458976.1"/>
    </source>
</evidence>
<keyword evidence="2" id="KW-1185">Reference proteome</keyword>
<name>A0ACB9SWS1_HOLOL</name>
<reference evidence="1" key="1">
    <citation type="submission" date="2022-04" db="EMBL/GenBank/DDBJ databases">
        <title>Chromosome-scale genome assembly of Holotrichia oblita Faldermann.</title>
        <authorList>
            <person name="Rongchong L."/>
        </authorList>
    </citation>
    <scope>NUCLEOTIDE SEQUENCE</scope>
    <source>
        <strain evidence="1">81SQS9</strain>
    </source>
</reference>
<gene>
    <name evidence="1" type="ORF">MML48_6g00020871</name>
</gene>
<protein>
    <submittedName>
        <fullName evidence="1">Protease m1 zinc metalloprotease</fullName>
    </submittedName>
</protein>
<keyword evidence="1" id="KW-0645">Protease</keyword>
<accession>A0ACB9SWS1</accession>
<sequence length="857" mass="99389">MASKFGRIFTIIVISYLVSQVTCHSKRSIDLIAAHSLISDTRLPKEISPNSYKVKVQPFPEEGYFKGEVRINVTWQESTDLITLHAHNELEISEKDIAVIQFMADDESEKLSSSPMLPSPIKLIKIERVPKKPLIVLHMEKPLNRGSQCEIQLGFAGKMYNDTSEALFRHQYIDTVSGEKKWYVATHFRPNLARRVFPCFDEPALKATFLVSVARQKHMTALSNMPLINSEEIENQPGWVWDHFEQTPVMSTFTVGFVVSEFVYVERNKTEDDKDMGLDIKVWSRPDYLDMLKNVSDKIIRSLEILQDFWGVPYPLPKLDCFALPNYQATKPADNWGLILFKESELTSKKTWHISQELVYQWLGSLATPFWWSDAHINNALNRYVTAYTTLELNYGYETFNNWPTTMLYSIYYEFSKRYPHGKTTAIKQDSVSAKTELVFRMLNYTLGESTFKHGLQKFMTDRQYKTFFGDDIWAALNDQANFDSVLPKDATVNAIAASWITKDRLPVINVVRNYADNTVNITQKVYLRERPHDVPDQDKLLWWIPIVLVKQNKLDFKNTTPAIWMQKEKTVTLTDMPGSDFFIIVNPEEIGPFPVNYDQQNWNMLSNFLIHDKDRLKIPVNTRAKLLHDAWNLAYAGDLCFDTALDMTLFLKHEKEYIAWDPIFTMIDHIGRHIDSPEIHRKFQIYIRDILEPLYIELASESKEGESDGKAHLRSTSKTFLCQAGYKPCIEEAQAAFKKWMDSENPDEGNPVANQYICPVFQWGTKEEWEFGLQRIINFPPSRKQNERTYLLKTLAGCPLDSWKIERLLNITVLETNGNFSDNDVSLIFSMLAGRARGYTTLFNFLEKNWFTIKTK</sequence>
<dbReference type="Proteomes" id="UP001056778">
    <property type="component" value="Chromosome 6"/>
</dbReference>
<evidence type="ECO:0000313" key="2">
    <source>
        <dbReference type="Proteomes" id="UP001056778"/>
    </source>
</evidence>
<dbReference type="EMBL" id="CM043020">
    <property type="protein sequence ID" value="KAI4458976.1"/>
    <property type="molecule type" value="Genomic_DNA"/>
</dbReference>
<keyword evidence="1" id="KW-0482">Metalloprotease</keyword>
<keyword evidence="1" id="KW-0378">Hydrolase</keyword>